<dbReference type="PATRIC" id="fig|47311.3.peg.1929"/>
<sequence length="342" mass="37522">MKIAGFDIGGANTDLAIVDFDHKGEIKNITSDFEYLPMWSNKEDLGDTLLNLIERLDNVDSLDGIGISMTAELVDAYSTKEEGVLDIAKKVKDIFDLPIAFIGINGVLSFNELKNNPLEIAAANWIATAQIASKISSNCIFIDIGSTTTDIIPIKNGKECAKGRSDFERLGTGELVYTGTLRTDLATFVDEIPLKKNNYTVASELFAISADVFRVLGKITEEDYVCNTCDGKGKSIKESARRISRILCADLEMLSMDEIIEISKYIHEKQVKQIAIGLKKVSERENLDLIITTGLGKDILGSKAAKQLNLNIKSMNDILTDEECVVAPAIGTAILLEKYLKQ</sequence>
<evidence type="ECO:0000313" key="3">
    <source>
        <dbReference type="Proteomes" id="UP000077275"/>
    </source>
</evidence>
<dbReference type="NCBIfam" id="TIGR03123">
    <property type="entry name" value="one_C_unchar_1"/>
    <property type="match status" value="1"/>
</dbReference>
<keyword evidence="3" id="KW-1185">Reference proteome</keyword>
<dbReference type="SUPFAM" id="SSF53067">
    <property type="entry name" value="Actin-like ATPase domain"/>
    <property type="match status" value="1"/>
</dbReference>
<dbReference type="OrthoDB" id="148086at2157"/>
<dbReference type="AlphaFoldDB" id="A0A166CXN9"/>
<organism evidence="2 3">
    <name type="scientific">Methanobrevibacter cuticularis</name>
    <dbReference type="NCBI Taxonomy" id="47311"/>
    <lineage>
        <taxon>Archaea</taxon>
        <taxon>Methanobacteriati</taxon>
        <taxon>Methanobacteriota</taxon>
        <taxon>Methanomada group</taxon>
        <taxon>Methanobacteria</taxon>
        <taxon>Methanobacteriales</taxon>
        <taxon>Methanobacteriaceae</taxon>
        <taxon>Methanobrevibacter</taxon>
    </lineage>
</organism>
<dbReference type="Proteomes" id="UP000077275">
    <property type="component" value="Unassembled WGS sequence"/>
</dbReference>
<dbReference type="InterPro" id="IPR043129">
    <property type="entry name" value="ATPase_NBD"/>
</dbReference>
<dbReference type="Gene3D" id="3.30.420.40">
    <property type="match status" value="1"/>
</dbReference>
<evidence type="ECO:0000313" key="2">
    <source>
        <dbReference type="EMBL" id="KZX14973.1"/>
    </source>
</evidence>
<dbReference type="GO" id="GO:0016787">
    <property type="term" value="F:hydrolase activity"/>
    <property type="evidence" value="ECO:0007669"/>
    <property type="project" value="InterPro"/>
</dbReference>
<dbReference type="RefSeq" id="WP_067260312.1">
    <property type="nucleotide sequence ID" value="NZ_LWMW01000136.1"/>
</dbReference>
<dbReference type="InterPro" id="IPR002821">
    <property type="entry name" value="Hydantoinase_A"/>
</dbReference>
<protein>
    <submittedName>
        <fullName evidence="2">Hydantoinase/oxoprolinase</fullName>
    </submittedName>
</protein>
<gene>
    <name evidence="2" type="ORF">MBCUT_17750</name>
</gene>
<dbReference type="Gene3D" id="3.30.420.190">
    <property type="entry name" value="conserved archaeal protein q6m145"/>
    <property type="match status" value="1"/>
</dbReference>
<reference evidence="2 3" key="1">
    <citation type="submission" date="2016-04" db="EMBL/GenBank/DDBJ databases">
        <title>Genome sequence of Methanobrevibacter cuticularis DSM 11139.</title>
        <authorList>
            <person name="Poehlein A."/>
            <person name="Seedorf H."/>
            <person name="Daniel R."/>
        </authorList>
    </citation>
    <scope>NUCLEOTIDE SEQUENCE [LARGE SCALE GENOMIC DNA]</scope>
    <source>
        <strain evidence="2 3">DSM 11139</strain>
    </source>
</reference>
<dbReference type="EMBL" id="LWMW01000136">
    <property type="protein sequence ID" value="KZX14973.1"/>
    <property type="molecule type" value="Genomic_DNA"/>
</dbReference>
<dbReference type="Pfam" id="PF01968">
    <property type="entry name" value="Hydantoinase_A"/>
    <property type="match status" value="1"/>
</dbReference>
<proteinExistence type="predicted"/>
<feature type="domain" description="Hydantoinase A/oxoprolinase" evidence="1">
    <location>
        <begin position="67"/>
        <end position="334"/>
    </location>
</feature>
<evidence type="ECO:0000259" key="1">
    <source>
        <dbReference type="Pfam" id="PF01968"/>
    </source>
</evidence>
<comment type="caution">
    <text evidence="2">The sequence shown here is derived from an EMBL/GenBank/DDBJ whole genome shotgun (WGS) entry which is preliminary data.</text>
</comment>
<name>A0A166CXN9_9EURY</name>
<dbReference type="STRING" id="47311.MBCUT_17750"/>
<accession>A0A166CXN9</accession>
<dbReference type="InterPro" id="IPR002756">
    <property type="entry name" value="MfnF"/>
</dbReference>